<dbReference type="OrthoDB" id="3937844at2759"/>
<evidence type="ECO:0000313" key="3">
    <source>
        <dbReference type="Proteomes" id="UP000799750"/>
    </source>
</evidence>
<feature type="region of interest" description="Disordered" evidence="1">
    <location>
        <begin position="1077"/>
        <end position="1160"/>
    </location>
</feature>
<accession>A0A6A6R7L5</accession>
<keyword evidence="3" id="KW-1185">Reference proteome</keyword>
<feature type="region of interest" description="Disordered" evidence="1">
    <location>
        <begin position="446"/>
        <end position="932"/>
    </location>
</feature>
<gene>
    <name evidence="2" type="ORF">BU16DRAFT_558138</name>
</gene>
<feature type="compositionally biased region" description="Polar residues" evidence="1">
    <location>
        <begin position="798"/>
        <end position="810"/>
    </location>
</feature>
<reference evidence="2" key="1">
    <citation type="journal article" date="2020" name="Stud. Mycol.">
        <title>101 Dothideomycetes genomes: a test case for predicting lifestyles and emergence of pathogens.</title>
        <authorList>
            <person name="Haridas S."/>
            <person name="Albert R."/>
            <person name="Binder M."/>
            <person name="Bloem J."/>
            <person name="Labutti K."/>
            <person name="Salamov A."/>
            <person name="Andreopoulos B."/>
            <person name="Baker S."/>
            <person name="Barry K."/>
            <person name="Bills G."/>
            <person name="Bluhm B."/>
            <person name="Cannon C."/>
            <person name="Castanera R."/>
            <person name="Culley D."/>
            <person name="Daum C."/>
            <person name="Ezra D."/>
            <person name="Gonzalez J."/>
            <person name="Henrissat B."/>
            <person name="Kuo A."/>
            <person name="Liang C."/>
            <person name="Lipzen A."/>
            <person name="Lutzoni F."/>
            <person name="Magnuson J."/>
            <person name="Mondo S."/>
            <person name="Nolan M."/>
            <person name="Ohm R."/>
            <person name="Pangilinan J."/>
            <person name="Park H.-J."/>
            <person name="Ramirez L."/>
            <person name="Alfaro M."/>
            <person name="Sun H."/>
            <person name="Tritt A."/>
            <person name="Yoshinaga Y."/>
            <person name="Zwiers L.-H."/>
            <person name="Turgeon B."/>
            <person name="Goodwin S."/>
            <person name="Spatafora J."/>
            <person name="Crous P."/>
            <person name="Grigoriev I."/>
        </authorList>
    </citation>
    <scope>NUCLEOTIDE SEQUENCE</scope>
    <source>
        <strain evidence="2">CBS 269.34</strain>
    </source>
</reference>
<feature type="compositionally biased region" description="Polar residues" evidence="1">
    <location>
        <begin position="548"/>
        <end position="559"/>
    </location>
</feature>
<feature type="compositionally biased region" description="Polar residues" evidence="1">
    <location>
        <begin position="759"/>
        <end position="770"/>
    </location>
</feature>
<dbReference type="Proteomes" id="UP000799750">
    <property type="component" value="Unassembled WGS sequence"/>
</dbReference>
<organism evidence="2 3">
    <name type="scientific">Lophium mytilinum</name>
    <dbReference type="NCBI Taxonomy" id="390894"/>
    <lineage>
        <taxon>Eukaryota</taxon>
        <taxon>Fungi</taxon>
        <taxon>Dikarya</taxon>
        <taxon>Ascomycota</taxon>
        <taxon>Pezizomycotina</taxon>
        <taxon>Dothideomycetes</taxon>
        <taxon>Pleosporomycetidae</taxon>
        <taxon>Mytilinidiales</taxon>
        <taxon>Mytilinidiaceae</taxon>
        <taxon>Lophium</taxon>
    </lineage>
</organism>
<feature type="region of interest" description="Disordered" evidence="1">
    <location>
        <begin position="301"/>
        <end position="334"/>
    </location>
</feature>
<feature type="compositionally biased region" description="Low complexity" evidence="1">
    <location>
        <begin position="1151"/>
        <end position="1160"/>
    </location>
</feature>
<feature type="compositionally biased region" description="Basic residues" evidence="1">
    <location>
        <begin position="487"/>
        <end position="501"/>
    </location>
</feature>
<feature type="compositionally biased region" description="Polar residues" evidence="1">
    <location>
        <begin position="898"/>
        <end position="913"/>
    </location>
</feature>
<feature type="compositionally biased region" description="Basic and acidic residues" evidence="1">
    <location>
        <begin position="865"/>
        <end position="875"/>
    </location>
</feature>
<evidence type="ECO:0000256" key="1">
    <source>
        <dbReference type="SAM" id="MobiDB-lite"/>
    </source>
</evidence>
<feature type="region of interest" description="Disordered" evidence="1">
    <location>
        <begin position="970"/>
        <end position="997"/>
    </location>
</feature>
<feature type="compositionally biased region" description="Low complexity" evidence="1">
    <location>
        <begin position="318"/>
        <end position="334"/>
    </location>
</feature>
<feature type="compositionally biased region" description="Polar residues" evidence="1">
    <location>
        <begin position="727"/>
        <end position="736"/>
    </location>
</feature>
<feature type="compositionally biased region" description="Low complexity" evidence="1">
    <location>
        <begin position="914"/>
        <end position="932"/>
    </location>
</feature>
<feature type="compositionally biased region" description="Polar residues" evidence="1">
    <location>
        <begin position="849"/>
        <end position="860"/>
    </location>
</feature>
<feature type="compositionally biased region" description="Polar residues" evidence="1">
    <location>
        <begin position="1085"/>
        <end position="1100"/>
    </location>
</feature>
<feature type="compositionally biased region" description="Polar residues" evidence="1">
    <location>
        <begin position="659"/>
        <end position="671"/>
    </location>
</feature>
<proteinExistence type="predicted"/>
<protein>
    <submittedName>
        <fullName evidence="2">Uncharacterized protein</fullName>
    </submittedName>
</protein>
<name>A0A6A6R7L5_9PEZI</name>
<evidence type="ECO:0000313" key="2">
    <source>
        <dbReference type="EMBL" id="KAF2499850.1"/>
    </source>
</evidence>
<dbReference type="EMBL" id="MU004184">
    <property type="protein sequence ID" value="KAF2499850.1"/>
    <property type="molecule type" value="Genomic_DNA"/>
</dbReference>
<feature type="compositionally biased region" description="Polar residues" evidence="1">
    <location>
        <begin position="301"/>
        <end position="315"/>
    </location>
</feature>
<sequence>MDARAFEAALTSFGDNASCRRLYELMTAVATGSYGKGVLGPSVAEAYLDAFTHRTLPNRNRRWVGLVLYQLIESSNDVLEHLRSLSKEVRLLSNVILNEPEDLKMVAGIIIRTMILGGMQYADFWSNGAPYSVPFPTDETQVWMQDFQGFMDELHRLKFLEDDGEAGIIFALSISAKDTHDFIRETGAMVLFFDSRYLTAFVLGTAGRIPQVIDVPISHIVDTDTRTAIIRNSDDDTSGLETGQLVISLRPLPWTYLFNAEERDAKQMTITLDNMADALEAQSIIQEIQRHKAKKKMSISQVSLDISQTPQQGETSDAEVPAAEKPANEEPAINPVAEELSVIPESYPLYAADANETQGQDPDISGAESSANQEQENLKEQHNAAESPSGRHASQDNVGSNEKEHSVTESPRGTPVGVNQDAPDETVPAALAKAVDLLAMVTKSMPEASVRTGKLKKPTLGDPASPAKKNHHEASVFDVPDTPPRAFKARLKKTITYHKKPAKDAAKPKTTRIPMKSVVPKKKAPPRGLKSKPVPPKKNAQPAKENHNSNNIAPESSEPSSDKVKTKPSTSKANEKTQDRAGGATPSKSTLPKRKPTALSRATDKAAPSEADLTIYDIPPDEPEKAGKLKRPVRRSVAKVFNYNVEEESGYRNEESEYANQGPTQESTQEAPPNPKKRKLQEPPKTTVAGPGKKRKSNNQIPIPASESGKKGLAGRLVGISPPVTAAKSTPITEKQASLVVGNDGSQSDDFMPLIASSPPVSQASPTQSKAVDHAHGKKRPAETPPVETPKAKRNKLLESSQRLESTKTQRSVRSRTHSSQVHVNEAGSPCAADTEERSGKTLLDGLRNRTTSEWSTNSRPGKRRGSESPTREHNNALSKAAFIVISDNKGEAVESDYGSSSEADEPSSQQVFSSNTKPAPASPNAASQALSGYADEEELRTIGVRAEEANAASDPFNPRHRAYAKGRNENFTRRLSGQNPYATPVPPLRKKAMPRKPLSERVAEKSLGELAVPHLEKTMEVLFTTEVVKLAQKVEAIVQAPTTPAFAHGTENEFSSYQPLVEPRKTLGVQIAQGFKIPPKPTIQPLSTPTPTNDPNLNHNIDESDTYANDNDENDPDQTLVEPHGSMSLPTKSLAPDPPSSPPVRARSQSITSVRSLHSSSSFVETAQQVQVQEEEAEEMEWEAALQPHQRAVSDALLRLSKRFIRHLVDSETALSDIVAEYERDGREVINRFVKSHKSDHNEMIVRAETQKRKQVDELKGFAKKLTKARMEFEG</sequence>
<feature type="compositionally biased region" description="Basic residues" evidence="1">
    <location>
        <begin position="628"/>
        <end position="637"/>
    </location>
</feature>
<dbReference type="AlphaFoldDB" id="A0A6A6R7L5"/>
<feature type="region of interest" description="Disordered" evidence="1">
    <location>
        <begin position="356"/>
        <end position="427"/>
    </location>
</feature>